<dbReference type="OrthoDB" id="354304at2759"/>
<dbReference type="PROSITE" id="PS00175">
    <property type="entry name" value="PG_MUTASE"/>
    <property type="match status" value="1"/>
</dbReference>
<dbReference type="Pfam" id="PF00300">
    <property type="entry name" value="His_Phos_1"/>
    <property type="match status" value="2"/>
</dbReference>
<dbReference type="Gene3D" id="3.40.50.1240">
    <property type="entry name" value="Phosphoglycerate mutase-like"/>
    <property type="match status" value="1"/>
</dbReference>
<dbReference type="Proteomes" id="UP000765509">
    <property type="component" value="Unassembled WGS sequence"/>
</dbReference>
<dbReference type="GO" id="GO:0005829">
    <property type="term" value="C:cytosol"/>
    <property type="evidence" value="ECO:0007669"/>
    <property type="project" value="TreeGrafter"/>
</dbReference>
<dbReference type="InterPro" id="IPR051695">
    <property type="entry name" value="Phosphoglycerate_Mutase"/>
</dbReference>
<evidence type="ECO:0000256" key="1">
    <source>
        <dbReference type="ARBA" id="ARBA00022801"/>
    </source>
</evidence>
<sequence length="264" mass="29926">MTVLREIFLLRHGQTDDNKNQIIQGQRDSELNESGIQQAKLTGQFFKKKQIQSHHNGIHNNEKGFSFDEIWSSDLKRAHKTAEIVAKELNQPPNLIKTDKRLRERYLGDLEGKPRGSVVDRSNAEPAHKVLDRLLDFWKTELAIQNINQNDDSNDCKPSKDRQLNYDTRIPRRILVVSHGAALRSLIYSGLVGTLQYQISQDQLSIPIGNCSITLIHVTLSHHANQIVSVAHSSHLSALNVNKQLNTNADDDEIKTNPLVHESK</sequence>
<dbReference type="InterPro" id="IPR029033">
    <property type="entry name" value="His_PPase_superfam"/>
</dbReference>
<accession>A0A9Q3FRV4</accession>
<keyword evidence="1" id="KW-0378">Hydrolase</keyword>
<dbReference type="SUPFAM" id="SSF53254">
    <property type="entry name" value="Phosphoglycerate mutase-like"/>
    <property type="match status" value="1"/>
</dbReference>
<evidence type="ECO:0000313" key="4">
    <source>
        <dbReference type="EMBL" id="MBW0545550.1"/>
    </source>
</evidence>
<dbReference type="GO" id="GO:0045820">
    <property type="term" value="P:negative regulation of glycolytic process"/>
    <property type="evidence" value="ECO:0007669"/>
    <property type="project" value="TreeGrafter"/>
</dbReference>
<feature type="active site" description="Proton donor/acceptor" evidence="2">
    <location>
        <position position="104"/>
    </location>
</feature>
<feature type="binding site" evidence="3">
    <location>
        <begin position="11"/>
        <end position="18"/>
    </location>
    <ligand>
        <name>substrate</name>
    </ligand>
</feature>
<gene>
    <name evidence="4" type="ORF">O181_085265</name>
</gene>
<comment type="caution">
    <text evidence="4">The sequence shown here is derived from an EMBL/GenBank/DDBJ whole genome shotgun (WGS) entry which is preliminary data.</text>
</comment>
<evidence type="ECO:0000256" key="3">
    <source>
        <dbReference type="PIRSR" id="PIRSR613078-2"/>
    </source>
</evidence>
<evidence type="ECO:0000313" key="5">
    <source>
        <dbReference type="Proteomes" id="UP000765509"/>
    </source>
</evidence>
<reference evidence="4" key="1">
    <citation type="submission" date="2021-03" db="EMBL/GenBank/DDBJ databases">
        <title>Draft genome sequence of rust myrtle Austropuccinia psidii MF-1, a brazilian biotype.</title>
        <authorList>
            <person name="Quecine M.C."/>
            <person name="Pachon D.M.R."/>
            <person name="Bonatelli M.L."/>
            <person name="Correr F.H."/>
            <person name="Franceschini L.M."/>
            <person name="Leite T.F."/>
            <person name="Margarido G.R.A."/>
            <person name="Almeida C.A."/>
            <person name="Ferrarezi J.A."/>
            <person name="Labate C.A."/>
        </authorList>
    </citation>
    <scope>NUCLEOTIDE SEQUENCE</scope>
    <source>
        <strain evidence="4">MF-1</strain>
    </source>
</reference>
<dbReference type="AlphaFoldDB" id="A0A9Q3FRV4"/>
<feature type="active site" description="Tele-phosphohistidine intermediate" evidence="2">
    <location>
        <position position="12"/>
    </location>
</feature>
<feature type="binding site" evidence="3">
    <location>
        <position position="77"/>
    </location>
    <ligand>
        <name>substrate</name>
    </ligand>
</feature>
<dbReference type="PANTHER" id="PTHR46517">
    <property type="entry name" value="FRUCTOSE-2,6-BISPHOSPHATASE TIGAR"/>
    <property type="match status" value="1"/>
</dbReference>
<dbReference type="InterPro" id="IPR001345">
    <property type="entry name" value="PG/BPGM_mutase_AS"/>
</dbReference>
<evidence type="ECO:0008006" key="6">
    <source>
        <dbReference type="Google" id="ProtNLM"/>
    </source>
</evidence>
<dbReference type="CDD" id="cd07067">
    <property type="entry name" value="HP_PGM_like"/>
    <property type="match status" value="1"/>
</dbReference>
<protein>
    <recommendedName>
        <fullName evidence="6">Phosphoglycerate mutase</fullName>
    </recommendedName>
</protein>
<dbReference type="InterPro" id="IPR013078">
    <property type="entry name" value="His_Pase_superF_clade-1"/>
</dbReference>
<proteinExistence type="predicted"/>
<dbReference type="PANTHER" id="PTHR46517:SF1">
    <property type="entry name" value="FRUCTOSE-2,6-BISPHOSPHATASE TIGAR"/>
    <property type="match status" value="1"/>
</dbReference>
<keyword evidence="5" id="KW-1185">Reference proteome</keyword>
<name>A0A9Q3FRV4_9BASI</name>
<dbReference type="SMART" id="SM00855">
    <property type="entry name" value="PGAM"/>
    <property type="match status" value="1"/>
</dbReference>
<dbReference type="GO" id="GO:0004331">
    <property type="term" value="F:fructose-2,6-bisphosphate 2-phosphatase activity"/>
    <property type="evidence" value="ECO:0007669"/>
    <property type="project" value="TreeGrafter"/>
</dbReference>
<evidence type="ECO:0000256" key="2">
    <source>
        <dbReference type="PIRSR" id="PIRSR613078-1"/>
    </source>
</evidence>
<dbReference type="EMBL" id="AVOT02050478">
    <property type="protein sequence ID" value="MBW0545550.1"/>
    <property type="molecule type" value="Genomic_DNA"/>
</dbReference>
<dbReference type="GO" id="GO:0043456">
    <property type="term" value="P:regulation of pentose-phosphate shunt"/>
    <property type="evidence" value="ECO:0007669"/>
    <property type="project" value="TreeGrafter"/>
</dbReference>
<organism evidence="4 5">
    <name type="scientific">Austropuccinia psidii MF-1</name>
    <dbReference type="NCBI Taxonomy" id="1389203"/>
    <lineage>
        <taxon>Eukaryota</taxon>
        <taxon>Fungi</taxon>
        <taxon>Dikarya</taxon>
        <taxon>Basidiomycota</taxon>
        <taxon>Pucciniomycotina</taxon>
        <taxon>Pucciniomycetes</taxon>
        <taxon>Pucciniales</taxon>
        <taxon>Sphaerophragmiaceae</taxon>
        <taxon>Austropuccinia</taxon>
    </lineage>
</organism>